<dbReference type="InterPro" id="IPR006710">
    <property type="entry name" value="Glyco_hydro_43"/>
</dbReference>
<evidence type="ECO:0000256" key="5">
    <source>
        <dbReference type="PIRSR" id="PIRSR606710-2"/>
    </source>
</evidence>
<dbReference type="Gene3D" id="2.60.120.200">
    <property type="match status" value="1"/>
</dbReference>
<protein>
    <submittedName>
        <fullName evidence="8">Glycoside hydrolase family 43 protein</fullName>
    </submittedName>
</protein>
<dbReference type="Gene3D" id="2.115.10.20">
    <property type="entry name" value="Glycosyl hydrolase domain, family 43"/>
    <property type="match status" value="1"/>
</dbReference>
<dbReference type="InterPro" id="IPR041542">
    <property type="entry name" value="GH43_C2"/>
</dbReference>
<dbReference type="AlphaFoldDB" id="A0A0C3D6X3"/>
<evidence type="ECO:0000256" key="3">
    <source>
        <dbReference type="ARBA" id="ARBA00023295"/>
    </source>
</evidence>
<dbReference type="PANTHER" id="PTHR42812">
    <property type="entry name" value="BETA-XYLOSIDASE"/>
    <property type="match status" value="1"/>
</dbReference>
<dbReference type="PANTHER" id="PTHR42812:SF16">
    <property type="entry name" value="HYDROLASE, PUTATIVE (AFU_ORTHOLOGUE AFUA_7G06110)-RELATED"/>
    <property type="match status" value="1"/>
</dbReference>
<dbReference type="InterPro" id="IPR051795">
    <property type="entry name" value="Glycosyl_Hydrlase_43"/>
</dbReference>
<reference evidence="9" key="2">
    <citation type="submission" date="2015-01" db="EMBL/GenBank/DDBJ databases">
        <title>Evolutionary Origins and Diversification of the Mycorrhizal Mutualists.</title>
        <authorList>
            <consortium name="DOE Joint Genome Institute"/>
            <consortium name="Mycorrhizal Genomics Consortium"/>
            <person name="Kohler A."/>
            <person name="Kuo A."/>
            <person name="Nagy L.G."/>
            <person name="Floudas D."/>
            <person name="Copeland A."/>
            <person name="Barry K.W."/>
            <person name="Cichocki N."/>
            <person name="Veneault-Fourrey C."/>
            <person name="LaButti K."/>
            <person name="Lindquist E.A."/>
            <person name="Lipzen A."/>
            <person name="Lundell T."/>
            <person name="Morin E."/>
            <person name="Murat C."/>
            <person name="Riley R."/>
            <person name="Ohm R."/>
            <person name="Sun H."/>
            <person name="Tunlid A."/>
            <person name="Henrissat B."/>
            <person name="Grigoriev I.V."/>
            <person name="Hibbett D.S."/>
            <person name="Martin F."/>
        </authorList>
    </citation>
    <scope>NUCLEOTIDE SEQUENCE [LARGE SCALE GENOMIC DNA]</scope>
    <source>
        <strain evidence="9">Zn</strain>
    </source>
</reference>
<feature type="domain" description="Beta-xylosidase C-terminal Concanavalin A-like" evidence="7">
    <location>
        <begin position="335"/>
        <end position="538"/>
    </location>
</feature>
<comment type="similarity">
    <text evidence="1 6">Belongs to the glycosyl hydrolase 43 family.</text>
</comment>
<dbReference type="EMBL" id="KN832881">
    <property type="protein sequence ID" value="KIM97637.1"/>
    <property type="molecule type" value="Genomic_DNA"/>
</dbReference>
<name>A0A0C3D6X3_OIDMZ</name>
<dbReference type="STRING" id="913774.A0A0C3D6X3"/>
<dbReference type="SUPFAM" id="SSF49899">
    <property type="entry name" value="Concanavalin A-like lectins/glucanases"/>
    <property type="match status" value="1"/>
</dbReference>
<evidence type="ECO:0000256" key="2">
    <source>
        <dbReference type="ARBA" id="ARBA00022801"/>
    </source>
</evidence>
<feature type="active site" description="Proton acceptor" evidence="4">
    <location>
        <position position="16"/>
    </location>
</feature>
<keyword evidence="2 6" id="KW-0378">Hydrolase</keyword>
<evidence type="ECO:0000313" key="9">
    <source>
        <dbReference type="Proteomes" id="UP000054321"/>
    </source>
</evidence>
<dbReference type="HOGENOM" id="CLU_016508_2_0_1"/>
<reference evidence="8 9" key="1">
    <citation type="submission" date="2014-04" db="EMBL/GenBank/DDBJ databases">
        <authorList>
            <consortium name="DOE Joint Genome Institute"/>
            <person name="Kuo A."/>
            <person name="Martino E."/>
            <person name="Perotto S."/>
            <person name="Kohler A."/>
            <person name="Nagy L.G."/>
            <person name="Floudas D."/>
            <person name="Copeland A."/>
            <person name="Barry K.W."/>
            <person name="Cichocki N."/>
            <person name="Veneault-Fourrey C."/>
            <person name="LaButti K."/>
            <person name="Lindquist E.A."/>
            <person name="Lipzen A."/>
            <person name="Lundell T."/>
            <person name="Morin E."/>
            <person name="Murat C."/>
            <person name="Sun H."/>
            <person name="Tunlid A."/>
            <person name="Henrissat B."/>
            <person name="Grigoriev I.V."/>
            <person name="Hibbett D.S."/>
            <person name="Martin F."/>
            <person name="Nordberg H.P."/>
            <person name="Cantor M.N."/>
            <person name="Hua S.X."/>
        </authorList>
    </citation>
    <scope>NUCLEOTIDE SEQUENCE [LARGE SCALE GENOMIC DNA]</scope>
    <source>
        <strain evidence="8 9">Zn</strain>
    </source>
</reference>
<accession>A0A0C3D6X3</accession>
<dbReference type="GO" id="GO:0004553">
    <property type="term" value="F:hydrolase activity, hydrolyzing O-glycosyl compounds"/>
    <property type="evidence" value="ECO:0007669"/>
    <property type="project" value="InterPro"/>
</dbReference>
<gene>
    <name evidence="8" type="ORF">OIDMADRAFT_202613</name>
</gene>
<dbReference type="InParanoid" id="A0A0C3D6X3"/>
<dbReference type="Pfam" id="PF04616">
    <property type="entry name" value="Glyco_hydro_43"/>
    <property type="match status" value="1"/>
</dbReference>
<evidence type="ECO:0000313" key="8">
    <source>
        <dbReference type="EMBL" id="KIM97637.1"/>
    </source>
</evidence>
<dbReference type="SUPFAM" id="SSF75005">
    <property type="entry name" value="Arabinanase/levansucrase/invertase"/>
    <property type="match status" value="1"/>
</dbReference>
<evidence type="ECO:0000256" key="6">
    <source>
        <dbReference type="RuleBase" id="RU361187"/>
    </source>
</evidence>
<dbReference type="OrthoDB" id="2139957at2759"/>
<dbReference type="CDD" id="cd18617">
    <property type="entry name" value="GH43_XynB-like"/>
    <property type="match status" value="1"/>
</dbReference>
<dbReference type="InterPro" id="IPR013320">
    <property type="entry name" value="ConA-like_dom_sf"/>
</dbReference>
<feature type="active site" description="Proton donor" evidence="4">
    <location>
        <position position="195"/>
    </location>
</feature>
<evidence type="ECO:0000259" key="7">
    <source>
        <dbReference type="Pfam" id="PF17851"/>
    </source>
</evidence>
<keyword evidence="9" id="KW-1185">Reference proteome</keyword>
<evidence type="ECO:0000256" key="1">
    <source>
        <dbReference type="ARBA" id="ARBA00009865"/>
    </source>
</evidence>
<proteinExistence type="inferred from homology"/>
<dbReference type="GO" id="GO:0005975">
    <property type="term" value="P:carbohydrate metabolic process"/>
    <property type="evidence" value="ECO:0007669"/>
    <property type="project" value="InterPro"/>
</dbReference>
<evidence type="ECO:0000256" key="4">
    <source>
        <dbReference type="PIRSR" id="PIRSR606710-1"/>
    </source>
</evidence>
<dbReference type="InterPro" id="IPR023296">
    <property type="entry name" value="Glyco_hydro_beta-prop_sf"/>
</dbReference>
<dbReference type="Pfam" id="PF17851">
    <property type="entry name" value="GH43_C2"/>
    <property type="match status" value="1"/>
</dbReference>
<keyword evidence="3 6" id="KW-0326">Glycosidase</keyword>
<sequence>MPNTFKNPVIRGFNPDPSVVRVEDDYFLVTSSFEYFPGLPIYHSRDLLNWDLIGHGLTRPSQLDMRTVEPSAGIWAPTIRYHSGKFYLTTAKWDRYRPKTDERVFPRGFYICTDNIWDDKSWSDPVYFDNPGFDQDLFWDDDGRVYLSTTMRIADRPLDSKLKDFAIHISEIDLVNGRTLTAPKVIRASPYGLAEGSHIIKRNQYYYLFTAEGGTESGHQEWVMRTEAGPLGPWELGPRNPLWYNGTNEEVQSTGHADVFMDANGDWWAVFLGVRPRLMNSKWIESQLGIETFLVKVDWEDDWPIFNNGRNIEILTEGRHGHQVLSPAVWKAALDQDSLELGWYHKHTPVKREWSLSARPGHLRLHGGCYNLCDPESPTMLLRKQTDFNQTFQVTLDFRPSCPGYEAGIVVWYSMYSYASIGIAMVCNEAGETTRAVVAKLPTPNIDIASDISLLTPGQEIVLGICPTGLLTLGIQCDDLGYALYSQNPETKQKFQSKVQAEILTRSPPVGGNFTGVMLGIYSFGKAGPCLDSADFSEISCWSM</sequence>
<dbReference type="Proteomes" id="UP000054321">
    <property type="component" value="Unassembled WGS sequence"/>
</dbReference>
<organism evidence="8 9">
    <name type="scientific">Oidiodendron maius (strain Zn)</name>
    <dbReference type="NCBI Taxonomy" id="913774"/>
    <lineage>
        <taxon>Eukaryota</taxon>
        <taxon>Fungi</taxon>
        <taxon>Dikarya</taxon>
        <taxon>Ascomycota</taxon>
        <taxon>Pezizomycotina</taxon>
        <taxon>Leotiomycetes</taxon>
        <taxon>Leotiomycetes incertae sedis</taxon>
        <taxon>Myxotrichaceae</taxon>
        <taxon>Oidiodendron</taxon>
    </lineage>
</organism>
<feature type="site" description="Important for catalytic activity, responsible for pKa modulation of the active site Glu and correct orientation of both the proton donor and substrate" evidence="5">
    <location>
        <position position="134"/>
    </location>
</feature>